<keyword evidence="5 9" id="KW-0548">Nucleotidyltransferase</keyword>
<dbReference type="InterPro" id="IPR001001">
    <property type="entry name" value="DNA_polIII_beta"/>
</dbReference>
<dbReference type="InterPro" id="IPR022637">
    <property type="entry name" value="DNA_polIII_beta_cen"/>
</dbReference>
<keyword evidence="8" id="KW-0238">DNA-binding</keyword>
<dbReference type="GO" id="GO:0003677">
    <property type="term" value="F:DNA binding"/>
    <property type="evidence" value="ECO:0007669"/>
    <property type="project" value="UniProtKB-UniRule"/>
</dbReference>
<feature type="domain" description="DNA polymerase III beta sliding clamp C-terminal" evidence="13">
    <location>
        <begin position="249"/>
        <end position="371"/>
    </location>
</feature>
<dbReference type="Gene3D" id="3.10.150.10">
    <property type="entry name" value="DNA Polymerase III, subunit A, domain 2"/>
    <property type="match status" value="1"/>
</dbReference>
<name>A0A2M7CQE2_9BACT</name>
<evidence type="ECO:0000259" key="12">
    <source>
        <dbReference type="Pfam" id="PF02767"/>
    </source>
</evidence>
<evidence type="ECO:0000256" key="2">
    <source>
        <dbReference type="ARBA" id="ARBA00010752"/>
    </source>
</evidence>
<comment type="subcellular location">
    <subcellularLocation>
        <location evidence="1 9">Cytoplasm</location>
    </subcellularLocation>
</comment>
<comment type="caution">
    <text evidence="14">The sequence shown here is derived from an EMBL/GenBank/DDBJ whole genome shotgun (WGS) entry which is preliminary data.</text>
</comment>
<dbReference type="GO" id="GO:0006271">
    <property type="term" value="P:DNA strand elongation involved in DNA replication"/>
    <property type="evidence" value="ECO:0007669"/>
    <property type="project" value="TreeGrafter"/>
</dbReference>
<feature type="domain" description="DNA polymerase III beta sliding clamp N-terminal" evidence="11">
    <location>
        <begin position="1"/>
        <end position="118"/>
    </location>
</feature>
<dbReference type="GO" id="GO:0008408">
    <property type="term" value="F:3'-5' exonuclease activity"/>
    <property type="evidence" value="ECO:0007669"/>
    <property type="project" value="InterPro"/>
</dbReference>
<dbReference type="GO" id="GO:0005737">
    <property type="term" value="C:cytoplasm"/>
    <property type="evidence" value="ECO:0007669"/>
    <property type="project" value="UniProtKB-SubCell"/>
</dbReference>
<dbReference type="Pfam" id="PF02768">
    <property type="entry name" value="DNA_pol3_beta_3"/>
    <property type="match status" value="1"/>
</dbReference>
<dbReference type="GO" id="GO:0003887">
    <property type="term" value="F:DNA-directed DNA polymerase activity"/>
    <property type="evidence" value="ECO:0007669"/>
    <property type="project" value="UniProtKB-UniRule"/>
</dbReference>
<dbReference type="PANTHER" id="PTHR30478">
    <property type="entry name" value="DNA POLYMERASE III SUBUNIT BETA"/>
    <property type="match status" value="1"/>
</dbReference>
<gene>
    <name evidence="14" type="primary">dnaN</name>
    <name evidence="14" type="ORF">COS33_00930</name>
</gene>
<evidence type="ECO:0000313" key="15">
    <source>
        <dbReference type="Proteomes" id="UP000230595"/>
    </source>
</evidence>
<dbReference type="AlphaFoldDB" id="A0A2M7CQE2"/>
<dbReference type="SMART" id="SM00480">
    <property type="entry name" value="POL3Bc"/>
    <property type="match status" value="1"/>
</dbReference>
<keyword evidence="4 9" id="KW-0808">Transferase</keyword>
<evidence type="ECO:0000256" key="3">
    <source>
        <dbReference type="ARBA" id="ARBA00022490"/>
    </source>
</evidence>
<organism evidence="14 15">
    <name type="scientific">Candidatus Wolfebacteria bacterium CG02_land_8_20_14_3_00_37_12</name>
    <dbReference type="NCBI Taxonomy" id="1975066"/>
    <lineage>
        <taxon>Bacteria</taxon>
        <taxon>Candidatus Wolfeibacteriota</taxon>
    </lineage>
</organism>
<evidence type="ECO:0000256" key="7">
    <source>
        <dbReference type="ARBA" id="ARBA00022932"/>
    </source>
</evidence>
<evidence type="ECO:0000256" key="8">
    <source>
        <dbReference type="ARBA" id="ARBA00023125"/>
    </source>
</evidence>
<keyword evidence="6 9" id="KW-0235">DNA replication</keyword>
<dbReference type="PANTHER" id="PTHR30478:SF0">
    <property type="entry name" value="BETA SLIDING CLAMP"/>
    <property type="match status" value="1"/>
</dbReference>
<evidence type="ECO:0000256" key="4">
    <source>
        <dbReference type="ARBA" id="ARBA00022679"/>
    </source>
</evidence>
<evidence type="ECO:0000256" key="6">
    <source>
        <dbReference type="ARBA" id="ARBA00022705"/>
    </source>
</evidence>
<dbReference type="PIRSF" id="PIRSF000804">
    <property type="entry name" value="DNA_pol_III_b"/>
    <property type="match status" value="1"/>
</dbReference>
<feature type="coiled-coil region" evidence="10">
    <location>
        <begin position="78"/>
        <end position="112"/>
    </location>
</feature>
<evidence type="ECO:0000259" key="13">
    <source>
        <dbReference type="Pfam" id="PF02768"/>
    </source>
</evidence>
<dbReference type="Pfam" id="PF00712">
    <property type="entry name" value="DNA_pol3_beta"/>
    <property type="match status" value="1"/>
</dbReference>
<keyword evidence="7 9" id="KW-0239">DNA-directed DNA polymerase</keyword>
<dbReference type="InterPro" id="IPR022634">
    <property type="entry name" value="DNA_polIII_beta_N"/>
</dbReference>
<dbReference type="InterPro" id="IPR046938">
    <property type="entry name" value="DNA_clamp_sf"/>
</dbReference>
<evidence type="ECO:0000259" key="11">
    <source>
        <dbReference type="Pfam" id="PF00712"/>
    </source>
</evidence>
<evidence type="ECO:0000313" key="14">
    <source>
        <dbReference type="EMBL" id="PIV31865.1"/>
    </source>
</evidence>
<dbReference type="Pfam" id="PF02767">
    <property type="entry name" value="DNA_pol3_beta_2"/>
    <property type="match status" value="1"/>
</dbReference>
<sequence>MKLIILKKNLKDGLRSIEKIYAENQSLPILKNFLIESFDNKIKLAATNLELAITTFISGKIIENGSITIPLNIFNSIINNLQVEKINLELKKDKLIIKTDNYQAEIQGIKKEEFPIIPKIENNKQNIQIKNSLLKDALVSVVNSATIDNRPELSGILFDYQATLLKLAATDTFRLSEKTINNNQFESTFDKNFKIIIPLKTIQEVIKEIQINDEQKTEIYIDSNQILFKTENTEIISRLINGEFPDYQQIIPKSIEAEMILSAEELINAVKLNSIFSDRFNEIKIIINKDAKNIEVFSTSQSVGENKYLVPAKIQKMAESQMEISFNWRFLLDGLKNVKSENVFLGLSDSNKPAIIKSSQDESWFYILMPIKN</sequence>
<evidence type="ECO:0000256" key="5">
    <source>
        <dbReference type="ARBA" id="ARBA00022695"/>
    </source>
</evidence>
<feature type="domain" description="DNA polymerase III beta sliding clamp central" evidence="12">
    <location>
        <begin position="129"/>
        <end position="246"/>
    </location>
</feature>
<keyword evidence="10" id="KW-0175">Coiled coil</keyword>
<dbReference type="Gene3D" id="3.70.10.10">
    <property type="match status" value="1"/>
</dbReference>
<evidence type="ECO:0000256" key="9">
    <source>
        <dbReference type="PIRNR" id="PIRNR000804"/>
    </source>
</evidence>
<dbReference type="NCBIfam" id="TIGR00663">
    <property type="entry name" value="dnan"/>
    <property type="match status" value="1"/>
</dbReference>
<comment type="subunit">
    <text evidence="9">Forms a ring-shaped head-to-tail homodimer around DNA.</text>
</comment>
<dbReference type="GO" id="GO:0009360">
    <property type="term" value="C:DNA polymerase III complex"/>
    <property type="evidence" value="ECO:0007669"/>
    <property type="project" value="InterPro"/>
</dbReference>
<comment type="similarity">
    <text evidence="2 9">Belongs to the beta sliding clamp family.</text>
</comment>
<dbReference type="InterPro" id="IPR022635">
    <property type="entry name" value="DNA_polIII_beta_C"/>
</dbReference>
<dbReference type="CDD" id="cd00140">
    <property type="entry name" value="beta_clamp"/>
    <property type="match status" value="1"/>
</dbReference>
<proteinExistence type="inferred from homology"/>
<dbReference type="EMBL" id="PEUH01000017">
    <property type="protein sequence ID" value="PIV31865.1"/>
    <property type="molecule type" value="Genomic_DNA"/>
</dbReference>
<accession>A0A2M7CQE2</accession>
<reference evidence="15" key="1">
    <citation type="submission" date="2017-09" db="EMBL/GenBank/DDBJ databases">
        <title>Depth-based differentiation of microbial function through sediment-hosted aquifers and enrichment of novel symbionts in the deep terrestrial subsurface.</title>
        <authorList>
            <person name="Probst A.J."/>
            <person name="Ladd B."/>
            <person name="Jarett J.K."/>
            <person name="Geller-Mcgrath D.E."/>
            <person name="Sieber C.M.K."/>
            <person name="Emerson J.B."/>
            <person name="Anantharaman K."/>
            <person name="Thomas B.C."/>
            <person name="Malmstrom R."/>
            <person name="Stieglmeier M."/>
            <person name="Klingl A."/>
            <person name="Woyke T."/>
            <person name="Ryan C.M."/>
            <person name="Banfield J.F."/>
        </authorList>
    </citation>
    <scope>NUCLEOTIDE SEQUENCE [LARGE SCALE GENOMIC DNA]</scope>
</reference>
<evidence type="ECO:0000256" key="1">
    <source>
        <dbReference type="ARBA" id="ARBA00004496"/>
    </source>
</evidence>
<protein>
    <recommendedName>
        <fullName evidence="9">Beta sliding clamp</fullName>
    </recommendedName>
</protein>
<keyword evidence="3 9" id="KW-0963">Cytoplasm</keyword>
<dbReference type="SUPFAM" id="SSF55979">
    <property type="entry name" value="DNA clamp"/>
    <property type="match status" value="3"/>
</dbReference>
<comment type="function">
    <text evidence="9">Confers DNA tethering and processivity to DNA polymerases and other proteins. Acts as a clamp, forming a ring around DNA (a reaction catalyzed by the clamp-loading complex) which diffuses in an ATP-independent manner freely and bidirectionally along dsDNA. Initially characterized for its ability to contact the catalytic subunit of DNA polymerase III (Pol III), a complex, multichain enzyme responsible for most of the replicative synthesis in bacteria; Pol III exhibits 3'-5' exonuclease proofreading activity. The beta chain is required for initiation of replication as well as for processivity of DNA replication.</text>
</comment>
<dbReference type="Proteomes" id="UP000230595">
    <property type="component" value="Unassembled WGS sequence"/>
</dbReference>
<evidence type="ECO:0000256" key="10">
    <source>
        <dbReference type="SAM" id="Coils"/>
    </source>
</evidence>